<dbReference type="OrthoDB" id="4506189at2759"/>
<feature type="compositionally biased region" description="Low complexity" evidence="10">
    <location>
        <begin position="120"/>
        <end position="137"/>
    </location>
</feature>
<dbReference type="PANTHER" id="PTHR13050">
    <property type="entry name" value="USE1-LIKE PROTEIN"/>
    <property type="match status" value="1"/>
</dbReference>
<evidence type="ECO:0000256" key="7">
    <source>
        <dbReference type="ARBA" id="ARBA00022927"/>
    </source>
</evidence>
<dbReference type="GO" id="GO:0006890">
    <property type="term" value="P:retrograde vesicle-mediated transport, Golgi to endoplasmic reticulum"/>
    <property type="evidence" value="ECO:0007669"/>
    <property type="project" value="TreeGrafter"/>
</dbReference>
<gene>
    <name evidence="12" type="ORF">OBBRIDRAFT_733279</name>
</gene>
<accession>A0A8E2AVZ2</accession>
<evidence type="ECO:0000313" key="13">
    <source>
        <dbReference type="Proteomes" id="UP000250043"/>
    </source>
</evidence>
<evidence type="ECO:0000256" key="3">
    <source>
        <dbReference type="ARBA" id="ARBA00022448"/>
    </source>
</evidence>
<protein>
    <recommendedName>
        <fullName evidence="14">USE1-like protein</fullName>
    </recommendedName>
</protein>
<evidence type="ECO:0000256" key="4">
    <source>
        <dbReference type="ARBA" id="ARBA00022692"/>
    </source>
</evidence>
<keyword evidence="9 11" id="KW-0472">Membrane</keyword>
<keyword evidence="6" id="KW-0931">ER-Golgi transport</keyword>
<dbReference type="Proteomes" id="UP000250043">
    <property type="component" value="Unassembled WGS sequence"/>
</dbReference>
<dbReference type="GO" id="GO:0031201">
    <property type="term" value="C:SNARE complex"/>
    <property type="evidence" value="ECO:0007669"/>
    <property type="project" value="TreeGrafter"/>
</dbReference>
<keyword evidence="8 11" id="KW-1133">Transmembrane helix</keyword>
<keyword evidence="13" id="KW-1185">Reference proteome</keyword>
<evidence type="ECO:0000256" key="2">
    <source>
        <dbReference type="ARBA" id="ARBA00007891"/>
    </source>
</evidence>
<evidence type="ECO:0000256" key="1">
    <source>
        <dbReference type="ARBA" id="ARBA00004163"/>
    </source>
</evidence>
<keyword evidence="3" id="KW-0813">Transport</keyword>
<keyword evidence="4 11" id="KW-0812">Transmembrane</keyword>
<reference evidence="12 13" key="1">
    <citation type="submission" date="2016-07" db="EMBL/GenBank/DDBJ databases">
        <title>Draft genome of the white-rot fungus Obba rivulosa 3A-2.</title>
        <authorList>
            <consortium name="DOE Joint Genome Institute"/>
            <person name="Miettinen O."/>
            <person name="Riley R."/>
            <person name="Acob R."/>
            <person name="Barry K."/>
            <person name="Cullen D."/>
            <person name="De Vries R."/>
            <person name="Hainaut M."/>
            <person name="Hatakka A."/>
            <person name="Henrissat B."/>
            <person name="Hilden K."/>
            <person name="Kuo R."/>
            <person name="Labutti K."/>
            <person name="Lipzen A."/>
            <person name="Makela M.R."/>
            <person name="Sandor L."/>
            <person name="Spatafora J.W."/>
            <person name="Grigoriev I.V."/>
            <person name="Hibbett D.S."/>
        </authorList>
    </citation>
    <scope>NUCLEOTIDE SEQUENCE [LARGE SCALE GENOMIC DNA]</scope>
    <source>
        <strain evidence="12 13">3A-2</strain>
    </source>
</reference>
<sequence>MSLANADQRQHDKINLHQLVRRLEKTVATDDWAADDVARPAWVKTRGTLQKLKYARRLLRNVELYEDDAYVCAMSRYEMLRETLDRLEKVVLEVDQRVAPKAVPLEPILPTLPIPVSRPVEPAAASPAPQSPGDSAPITSDESLASVSAQDLLLSSSDTEPIRPAPVPSSSSTLLPPTLPKFADQSAAPALQNSAALHEELSAQLAHMAAQLKRNTLHFSAALEDDKSVLGGTQEKLERNYEVMSKERVRLRDHRAKSWGTTWIVMLSLIVAAVGFLLTFFVIRLT</sequence>
<feature type="region of interest" description="Disordered" evidence="10">
    <location>
        <begin position="156"/>
        <end position="179"/>
    </location>
</feature>
<dbReference type="GO" id="GO:0005789">
    <property type="term" value="C:endoplasmic reticulum membrane"/>
    <property type="evidence" value="ECO:0007669"/>
    <property type="project" value="UniProtKB-SubCell"/>
</dbReference>
<comment type="subcellular location">
    <subcellularLocation>
        <location evidence="1">Endoplasmic reticulum membrane</location>
        <topology evidence="1">Single-pass type IV membrane protein</topology>
    </subcellularLocation>
</comment>
<dbReference type="CDD" id="cd15860">
    <property type="entry name" value="SNARE_USE1"/>
    <property type="match status" value="1"/>
</dbReference>
<evidence type="ECO:0000256" key="10">
    <source>
        <dbReference type="SAM" id="MobiDB-lite"/>
    </source>
</evidence>
<evidence type="ECO:0000313" key="12">
    <source>
        <dbReference type="EMBL" id="OCH89072.1"/>
    </source>
</evidence>
<evidence type="ECO:0000256" key="9">
    <source>
        <dbReference type="ARBA" id="ARBA00023136"/>
    </source>
</evidence>
<dbReference type="PANTHER" id="PTHR13050:SF7">
    <property type="entry name" value="VESICLE TRANSPORT PROTEIN USE1"/>
    <property type="match status" value="1"/>
</dbReference>
<feature type="region of interest" description="Disordered" evidence="10">
    <location>
        <begin position="120"/>
        <end position="142"/>
    </location>
</feature>
<dbReference type="Pfam" id="PF09753">
    <property type="entry name" value="Use1"/>
    <property type="match status" value="1"/>
</dbReference>
<dbReference type="InterPro" id="IPR019150">
    <property type="entry name" value="Vesicle_transport_protein_Use1"/>
</dbReference>
<dbReference type="AlphaFoldDB" id="A0A8E2AVZ2"/>
<feature type="transmembrane region" description="Helical" evidence="11">
    <location>
        <begin position="260"/>
        <end position="283"/>
    </location>
</feature>
<comment type="similarity">
    <text evidence="2">Belongs to the USE1 family.</text>
</comment>
<dbReference type="EMBL" id="KV722436">
    <property type="protein sequence ID" value="OCH89072.1"/>
    <property type="molecule type" value="Genomic_DNA"/>
</dbReference>
<keyword evidence="5" id="KW-0256">Endoplasmic reticulum</keyword>
<organism evidence="12 13">
    <name type="scientific">Obba rivulosa</name>
    <dbReference type="NCBI Taxonomy" id="1052685"/>
    <lineage>
        <taxon>Eukaryota</taxon>
        <taxon>Fungi</taxon>
        <taxon>Dikarya</taxon>
        <taxon>Basidiomycota</taxon>
        <taxon>Agaricomycotina</taxon>
        <taxon>Agaricomycetes</taxon>
        <taxon>Polyporales</taxon>
        <taxon>Gelatoporiaceae</taxon>
        <taxon>Obba</taxon>
    </lineage>
</organism>
<evidence type="ECO:0000256" key="6">
    <source>
        <dbReference type="ARBA" id="ARBA00022892"/>
    </source>
</evidence>
<evidence type="ECO:0000256" key="5">
    <source>
        <dbReference type="ARBA" id="ARBA00022824"/>
    </source>
</evidence>
<keyword evidence="7" id="KW-0653">Protein transport</keyword>
<proteinExistence type="inferred from homology"/>
<dbReference type="GO" id="GO:0015031">
    <property type="term" value="P:protein transport"/>
    <property type="evidence" value="ECO:0007669"/>
    <property type="project" value="UniProtKB-KW"/>
</dbReference>
<name>A0A8E2AVZ2_9APHY</name>
<evidence type="ECO:0000256" key="11">
    <source>
        <dbReference type="SAM" id="Phobius"/>
    </source>
</evidence>
<evidence type="ECO:0000256" key="8">
    <source>
        <dbReference type="ARBA" id="ARBA00022989"/>
    </source>
</evidence>
<dbReference type="GO" id="GO:0005484">
    <property type="term" value="F:SNAP receptor activity"/>
    <property type="evidence" value="ECO:0007669"/>
    <property type="project" value="TreeGrafter"/>
</dbReference>
<evidence type="ECO:0008006" key="14">
    <source>
        <dbReference type="Google" id="ProtNLM"/>
    </source>
</evidence>